<protein>
    <submittedName>
        <fullName evidence="2">DUF1146 domain-containing protein</fullName>
    </submittedName>
</protein>
<keyword evidence="3" id="KW-1185">Reference proteome</keyword>
<dbReference type="Pfam" id="PF06612">
    <property type="entry name" value="DUF1146"/>
    <property type="match status" value="1"/>
</dbReference>
<proteinExistence type="predicted"/>
<dbReference type="EMBL" id="QXQA01000012">
    <property type="protein sequence ID" value="RIX51093.1"/>
    <property type="molecule type" value="Genomic_DNA"/>
</dbReference>
<dbReference type="AlphaFoldDB" id="A0A3A1UXP6"/>
<keyword evidence="1" id="KW-0812">Transmembrane</keyword>
<gene>
    <name evidence="2" type="ORF">D3P08_18295</name>
</gene>
<sequence>MDQMLTMTGLTGVFSITVEILSILLVWMLMREVKWETFFRFPQSPKARMLQLLLAVALGHLFAQFILQYWNYTTMLKSFIE</sequence>
<dbReference type="OrthoDB" id="1651016at2"/>
<dbReference type="Proteomes" id="UP000266482">
    <property type="component" value="Unassembled WGS sequence"/>
</dbReference>
<dbReference type="InterPro" id="IPR009526">
    <property type="entry name" value="DUF1146"/>
</dbReference>
<evidence type="ECO:0000313" key="2">
    <source>
        <dbReference type="EMBL" id="RIX51093.1"/>
    </source>
</evidence>
<organism evidence="2 3">
    <name type="scientific">Paenibacillus nanensis</name>
    <dbReference type="NCBI Taxonomy" id="393251"/>
    <lineage>
        <taxon>Bacteria</taxon>
        <taxon>Bacillati</taxon>
        <taxon>Bacillota</taxon>
        <taxon>Bacilli</taxon>
        <taxon>Bacillales</taxon>
        <taxon>Paenibacillaceae</taxon>
        <taxon>Paenibacillus</taxon>
    </lineage>
</organism>
<evidence type="ECO:0000313" key="3">
    <source>
        <dbReference type="Proteomes" id="UP000266482"/>
    </source>
</evidence>
<reference evidence="2 3" key="1">
    <citation type="submission" date="2018-09" db="EMBL/GenBank/DDBJ databases">
        <title>Paenibacillus aracenensis nov. sp. isolated from a cave in southern Spain.</title>
        <authorList>
            <person name="Jurado V."/>
            <person name="Gutierrez-Patricio S."/>
            <person name="Gonzalez-Pimentel J.L."/>
            <person name="Miller A.Z."/>
            <person name="Laiz L."/>
            <person name="Saiz-Jimenez C."/>
        </authorList>
    </citation>
    <scope>NUCLEOTIDE SEQUENCE [LARGE SCALE GENOMIC DNA]</scope>
    <source>
        <strain evidence="2 3">DSM 22867</strain>
    </source>
</reference>
<comment type="caution">
    <text evidence="2">The sequence shown here is derived from an EMBL/GenBank/DDBJ whole genome shotgun (WGS) entry which is preliminary data.</text>
</comment>
<keyword evidence="1" id="KW-0472">Membrane</keyword>
<evidence type="ECO:0000256" key="1">
    <source>
        <dbReference type="SAM" id="Phobius"/>
    </source>
</evidence>
<feature type="transmembrane region" description="Helical" evidence="1">
    <location>
        <begin position="12"/>
        <end position="30"/>
    </location>
</feature>
<accession>A0A3A1UXP6</accession>
<name>A0A3A1UXP6_9BACL</name>
<feature type="transmembrane region" description="Helical" evidence="1">
    <location>
        <begin position="50"/>
        <end position="70"/>
    </location>
</feature>
<keyword evidence="1" id="KW-1133">Transmembrane helix</keyword>